<evidence type="ECO:0000313" key="3">
    <source>
        <dbReference type="Proteomes" id="UP000517916"/>
    </source>
</evidence>
<evidence type="ECO:0000259" key="1">
    <source>
        <dbReference type="PROSITE" id="PS51746"/>
    </source>
</evidence>
<dbReference type="GO" id="GO:0004722">
    <property type="term" value="F:protein serine/threonine phosphatase activity"/>
    <property type="evidence" value="ECO:0007669"/>
    <property type="project" value="UniProtKB-EC"/>
</dbReference>
<reference evidence="2 3" key="1">
    <citation type="submission" date="2020-08" db="EMBL/GenBank/DDBJ databases">
        <title>Genomic Encyclopedia of Archaeal and Bacterial Type Strains, Phase II (KMG-II): from individual species to whole genera.</title>
        <authorList>
            <person name="Goeker M."/>
        </authorList>
    </citation>
    <scope>NUCLEOTIDE SEQUENCE [LARGE SCALE GENOMIC DNA]</scope>
    <source>
        <strain evidence="2 3">DSM 43850</strain>
    </source>
</reference>
<dbReference type="SMART" id="SM00331">
    <property type="entry name" value="PP2C_SIG"/>
    <property type="match status" value="1"/>
</dbReference>
<dbReference type="Proteomes" id="UP000517916">
    <property type="component" value="Unassembled WGS sequence"/>
</dbReference>
<organism evidence="2 3">
    <name type="scientific">Kutzneria viridogrisea</name>
    <dbReference type="NCBI Taxonomy" id="47990"/>
    <lineage>
        <taxon>Bacteria</taxon>
        <taxon>Bacillati</taxon>
        <taxon>Actinomycetota</taxon>
        <taxon>Actinomycetes</taxon>
        <taxon>Pseudonocardiales</taxon>
        <taxon>Pseudonocardiaceae</taxon>
        <taxon>Kutzneria</taxon>
    </lineage>
</organism>
<dbReference type="EMBL" id="JACJID010000004">
    <property type="protein sequence ID" value="MBA8928110.1"/>
    <property type="molecule type" value="Genomic_DNA"/>
</dbReference>
<proteinExistence type="predicted"/>
<dbReference type="CDD" id="cd00143">
    <property type="entry name" value="PP2Cc"/>
    <property type="match status" value="1"/>
</dbReference>
<evidence type="ECO:0000313" key="2">
    <source>
        <dbReference type="EMBL" id="MBA8928110.1"/>
    </source>
</evidence>
<dbReference type="SMART" id="SM00332">
    <property type="entry name" value="PP2Cc"/>
    <property type="match status" value="1"/>
</dbReference>
<name>A0ABR6BN21_9PSEU</name>
<dbReference type="PANTHER" id="PTHR47992">
    <property type="entry name" value="PROTEIN PHOSPHATASE"/>
    <property type="match status" value="1"/>
</dbReference>
<dbReference type="InterPro" id="IPR015655">
    <property type="entry name" value="PP2C"/>
</dbReference>
<accession>A0ABR6BN21</accession>
<keyword evidence="3" id="KW-1185">Reference proteome</keyword>
<feature type="domain" description="PPM-type phosphatase" evidence="1">
    <location>
        <begin position="6"/>
        <end position="236"/>
    </location>
</feature>
<dbReference type="Pfam" id="PF13672">
    <property type="entry name" value="PP2C_2"/>
    <property type="match status" value="1"/>
</dbReference>
<dbReference type="InterPro" id="IPR036457">
    <property type="entry name" value="PPM-type-like_dom_sf"/>
</dbReference>
<comment type="caution">
    <text evidence="2">The sequence shown here is derived from an EMBL/GenBank/DDBJ whole genome shotgun (WGS) entry which is preliminary data.</text>
</comment>
<gene>
    <name evidence="2" type="ORF">BC739_005327</name>
</gene>
<sequence length="239" mass="25270">MTFVLNFVARSDRGLVRTNNEDSVYAGPHLLAIADGMGGHAAGEVASKVVIEALTPLDGQDPGEDLVGALREAMRAGNRGIAEQVAADPELEGMGTTLTGILFAGDRLGLINVGDSRTYLVRDQTLSQITRDQTFVQSLVDEGKITEEEAQHHPLRSLILHALTGQDDVEPALSVREAKPGDRYLLCSDGLSDVVVDAEIAEALSILDPQAAADRLIELALRAGGPDNVTVIVADVVEA</sequence>
<dbReference type="EC" id="3.1.3.16" evidence="2"/>
<keyword evidence="2" id="KW-0378">Hydrolase</keyword>
<dbReference type="SUPFAM" id="SSF81606">
    <property type="entry name" value="PP2C-like"/>
    <property type="match status" value="1"/>
</dbReference>
<dbReference type="InterPro" id="IPR001932">
    <property type="entry name" value="PPM-type_phosphatase-like_dom"/>
</dbReference>
<protein>
    <submittedName>
        <fullName evidence="2">Protein phosphatase</fullName>
        <ecNumber evidence="2">3.1.3.16</ecNumber>
    </submittedName>
</protein>
<dbReference type="PROSITE" id="PS51746">
    <property type="entry name" value="PPM_2"/>
    <property type="match status" value="1"/>
</dbReference>
<dbReference type="Gene3D" id="3.60.40.10">
    <property type="entry name" value="PPM-type phosphatase domain"/>
    <property type="match status" value="1"/>
</dbReference>